<keyword evidence="3" id="KW-0804">Transcription</keyword>
<dbReference type="GO" id="GO:0003700">
    <property type="term" value="F:DNA-binding transcription factor activity"/>
    <property type="evidence" value="ECO:0007669"/>
    <property type="project" value="InterPro"/>
</dbReference>
<dbReference type="Proteomes" id="UP000617628">
    <property type="component" value="Unassembled WGS sequence"/>
</dbReference>
<dbReference type="InterPro" id="IPR013656">
    <property type="entry name" value="PAS_4"/>
</dbReference>
<keyword evidence="1" id="KW-0805">Transcription regulation</keyword>
<dbReference type="Pfam" id="PF08448">
    <property type="entry name" value="PAS_4"/>
    <property type="match status" value="1"/>
</dbReference>
<dbReference type="RefSeq" id="WP_200357282.1">
    <property type="nucleotide sequence ID" value="NZ_JAENIL010000040.1"/>
</dbReference>
<dbReference type="InterPro" id="IPR050204">
    <property type="entry name" value="AraC_XylS_family_regulators"/>
</dbReference>
<dbReference type="InterPro" id="IPR035965">
    <property type="entry name" value="PAS-like_dom_sf"/>
</dbReference>
<feature type="domain" description="HTH araC/xylS-type" evidence="4">
    <location>
        <begin position="145"/>
        <end position="243"/>
    </location>
</feature>
<dbReference type="PANTHER" id="PTHR46796:SF13">
    <property type="entry name" value="HTH-TYPE TRANSCRIPTIONAL ACTIVATOR RHAS"/>
    <property type="match status" value="1"/>
</dbReference>
<dbReference type="Gene3D" id="3.30.450.20">
    <property type="entry name" value="PAS domain"/>
    <property type="match status" value="1"/>
</dbReference>
<organism evidence="5 6">
    <name type="scientific">Pelagicoccus mobilis</name>
    <dbReference type="NCBI Taxonomy" id="415221"/>
    <lineage>
        <taxon>Bacteria</taxon>
        <taxon>Pseudomonadati</taxon>
        <taxon>Verrucomicrobiota</taxon>
        <taxon>Opitutia</taxon>
        <taxon>Puniceicoccales</taxon>
        <taxon>Pelagicoccaceae</taxon>
        <taxon>Pelagicoccus</taxon>
    </lineage>
</organism>
<dbReference type="InterPro" id="IPR009057">
    <property type="entry name" value="Homeodomain-like_sf"/>
</dbReference>
<gene>
    <name evidence="5" type="ORF">JIN87_19450</name>
</gene>
<dbReference type="SMART" id="SM00342">
    <property type="entry name" value="HTH_ARAC"/>
    <property type="match status" value="1"/>
</dbReference>
<evidence type="ECO:0000259" key="4">
    <source>
        <dbReference type="PROSITE" id="PS01124"/>
    </source>
</evidence>
<dbReference type="SUPFAM" id="SSF55785">
    <property type="entry name" value="PYP-like sensor domain (PAS domain)"/>
    <property type="match status" value="1"/>
</dbReference>
<dbReference type="PANTHER" id="PTHR46796">
    <property type="entry name" value="HTH-TYPE TRANSCRIPTIONAL ACTIVATOR RHAS-RELATED"/>
    <property type="match status" value="1"/>
</dbReference>
<sequence>MNAKAFKKAFWDKVGNFDQILPLLDSLHDTAFFFKDLESRHTMNNQRAVASARVASEAETIGKVGDEFWYSDRVALYRKQDQEVMRTGKAIINAMCPTPEIGSNTAIIYSKIPLRDKEGKIVGLAGVWRETDSMSSMPHSYSKLAGIAEYLHSQFAEPITVEELAARVGLSRSQFNRLFRKLFGLSPYDYLKSLRISAASKLLRETDLKTTEVALLTGFYDHSHFSKVFKDLMELTPRAYRKMHSV</sequence>
<evidence type="ECO:0000256" key="3">
    <source>
        <dbReference type="ARBA" id="ARBA00023163"/>
    </source>
</evidence>
<evidence type="ECO:0000313" key="5">
    <source>
        <dbReference type="EMBL" id="MBK1879069.1"/>
    </source>
</evidence>
<dbReference type="InterPro" id="IPR018060">
    <property type="entry name" value="HTH_AraC"/>
</dbReference>
<dbReference type="SUPFAM" id="SSF46689">
    <property type="entry name" value="Homeodomain-like"/>
    <property type="match status" value="2"/>
</dbReference>
<dbReference type="Gene3D" id="1.10.10.60">
    <property type="entry name" value="Homeodomain-like"/>
    <property type="match status" value="2"/>
</dbReference>
<dbReference type="PROSITE" id="PS01124">
    <property type="entry name" value="HTH_ARAC_FAMILY_2"/>
    <property type="match status" value="1"/>
</dbReference>
<proteinExistence type="predicted"/>
<evidence type="ECO:0000256" key="2">
    <source>
        <dbReference type="ARBA" id="ARBA00023125"/>
    </source>
</evidence>
<protein>
    <submittedName>
        <fullName evidence="5">Helix-turn-helix domain-containing protein</fullName>
    </submittedName>
</protein>
<keyword evidence="6" id="KW-1185">Reference proteome</keyword>
<dbReference type="Pfam" id="PF12833">
    <property type="entry name" value="HTH_18"/>
    <property type="match status" value="1"/>
</dbReference>
<dbReference type="EMBL" id="JAENIL010000040">
    <property type="protein sequence ID" value="MBK1879069.1"/>
    <property type="molecule type" value="Genomic_DNA"/>
</dbReference>
<comment type="caution">
    <text evidence="5">The sequence shown here is derived from an EMBL/GenBank/DDBJ whole genome shotgun (WGS) entry which is preliminary data.</text>
</comment>
<evidence type="ECO:0000313" key="6">
    <source>
        <dbReference type="Proteomes" id="UP000617628"/>
    </source>
</evidence>
<name>A0A934S474_9BACT</name>
<accession>A0A934S474</accession>
<evidence type="ECO:0000256" key="1">
    <source>
        <dbReference type="ARBA" id="ARBA00023015"/>
    </source>
</evidence>
<dbReference type="GO" id="GO:0043565">
    <property type="term" value="F:sequence-specific DNA binding"/>
    <property type="evidence" value="ECO:0007669"/>
    <property type="project" value="InterPro"/>
</dbReference>
<dbReference type="AlphaFoldDB" id="A0A934S474"/>
<keyword evidence="2" id="KW-0238">DNA-binding</keyword>
<reference evidence="5" key="1">
    <citation type="submission" date="2021-01" db="EMBL/GenBank/DDBJ databases">
        <title>Modified the classification status of verrucomicrobia.</title>
        <authorList>
            <person name="Feng X."/>
        </authorList>
    </citation>
    <scope>NUCLEOTIDE SEQUENCE</scope>
    <source>
        <strain evidence="5">KCTC 13126</strain>
    </source>
</reference>